<feature type="domain" description="Integrin alpha first immunoglubulin-like" evidence="6">
    <location>
        <begin position="10"/>
        <end position="134"/>
    </location>
</feature>
<keyword evidence="9" id="KW-1185">Reference proteome</keyword>
<dbReference type="SUPFAM" id="SSF69179">
    <property type="entry name" value="Integrin domains"/>
    <property type="match status" value="2"/>
</dbReference>
<organism evidence="8 9">
    <name type="scientific">Saguinus oedipus</name>
    <name type="common">Cotton-top tamarin</name>
    <name type="synonym">Oedipomidas oedipus</name>
    <dbReference type="NCBI Taxonomy" id="9490"/>
    <lineage>
        <taxon>Eukaryota</taxon>
        <taxon>Metazoa</taxon>
        <taxon>Chordata</taxon>
        <taxon>Craniata</taxon>
        <taxon>Vertebrata</taxon>
        <taxon>Euteleostomi</taxon>
        <taxon>Mammalia</taxon>
        <taxon>Eutheria</taxon>
        <taxon>Euarchontoglires</taxon>
        <taxon>Primates</taxon>
        <taxon>Haplorrhini</taxon>
        <taxon>Platyrrhini</taxon>
        <taxon>Cebidae</taxon>
        <taxon>Callitrichinae</taxon>
        <taxon>Saguinus</taxon>
    </lineage>
</organism>
<evidence type="ECO:0000256" key="5">
    <source>
        <dbReference type="ARBA" id="ARBA00023180"/>
    </source>
</evidence>
<name>A0ABQ9V2H6_SAGOE</name>
<evidence type="ECO:0000256" key="2">
    <source>
        <dbReference type="ARBA" id="ARBA00022837"/>
    </source>
</evidence>
<proteinExistence type="predicted"/>
<feature type="domain" description="Integrin alpha second immunoglobulin-like" evidence="7">
    <location>
        <begin position="156"/>
        <end position="256"/>
    </location>
</feature>
<dbReference type="InterPro" id="IPR048285">
    <property type="entry name" value="Integrin_alpha_Ig-like_2"/>
</dbReference>
<evidence type="ECO:0000259" key="6">
    <source>
        <dbReference type="Pfam" id="PF08441"/>
    </source>
</evidence>
<keyword evidence="5" id="KW-0325">Glycoprotein</keyword>
<keyword evidence="3 8" id="KW-0401">Integrin</keyword>
<dbReference type="InterPro" id="IPR013649">
    <property type="entry name" value="Integrin_alpha_Ig-like_1"/>
</dbReference>
<dbReference type="PANTHER" id="PTHR23220:SF21">
    <property type="entry name" value="INTEGRIN ALPHA-11"/>
    <property type="match status" value="1"/>
</dbReference>
<evidence type="ECO:0000313" key="8">
    <source>
        <dbReference type="EMBL" id="KAK2103215.1"/>
    </source>
</evidence>
<dbReference type="InterPro" id="IPR032695">
    <property type="entry name" value="Integrin_dom_sf"/>
</dbReference>
<evidence type="ECO:0000313" key="9">
    <source>
        <dbReference type="Proteomes" id="UP001266305"/>
    </source>
</evidence>
<dbReference type="Gene3D" id="2.60.40.1460">
    <property type="entry name" value="Integrin domains. Chain A, domain 2"/>
    <property type="match status" value="1"/>
</dbReference>
<accession>A0ABQ9V2H6</accession>
<sequence>MWHKTAHCRSRPVVQINASLHFEPSKINIFHRDCKRSGRDATCLAAFLCFTPIFLAPHFQTTTVGIRYNATMDERRYTPRAHLDEGGDQFTNRAVLLSSGQELCERINFHVLDTADYVKPVAFSVEYSLEDPDHGPMLDDSWPTTLRVSVPFWNGCNEDEHCVPDLVLDAQSDLPTAMEYCRRVLRKPAQDCSAYTLSFDTTVFIIESTRRRVAVEATLENRGENAYSTILNISQSANLQFASLIQKHTLRACSEGPSDKNRNQFLPTLKLLITPSCCQSKLQAPHCSSQCPSHPPPATSPLSLPQATLFPSMPCSFPPWPPPETPLSAAQ</sequence>
<dbReference type="Pfam" id="PF08441">
    <property type="entry name" value="Integrin_A_Ig_1"/>
    <property type="match status" value="1"/>
</dbReference>
<evidence type="ECO:0000256" key="4">
    <source>
        <dbReference type="ARBA" id="ARBA00023136"/>
    </source>
</evidence>
<keyword evidence="2" id="KW-0106">Calcium</keyword>
<dbReference type="Proteomes" id="UP001266305">
    <property type="component" value="Unassembled WGS sequence"/>
</dbReference>
<protein>
    <submittedName>
        <fullName evidence="8">Integrin alpha-11</fullName>
    </submittedName>
</protein>
<dbReference type="EMBL" id="JASSZA010000008">
    <property type="protein sequence ID" value="KAK2103215.1"/>
    <property type="molecule type" value="Genomic_DNA"/>
</dbReference>
<keyword evidence="4" id="KW-0472">Membrane</keyword>
<gene>
    <name evidence="8" type="primary">ITGA11_4</name>
    <name evidence="8" type="ORF">P7K49_017071</name>
</gene>
<evidence type="ECO:0000259" key="7">
    <source>
        <dbReference type="Pfam" id="PF20805"/>
    </source>
</evidence>
<evidence type="ECO:0000256" key="3">
    <source>
        <dbReference type="ARBA" id="ARBA00023037"/>
    </source>
</evidence>
<evidence type="ECO:0000256" key="1">
    <source>
        <dbReference type="ARBA" id="ARBA00004479"/>
    </source>
</evidence>
<dbReference type="PANTHER" id="PTHR23220">
    <property type="entry name" value="INTEGRIN ALPHA"/>
    <property type="match status" value="1"/>
</dbReference>
<comment type="subcellular location">
    <subcellularLocation>
        <location evidence="1">Membrane</location>
        <topology evidence="1">Single-pass type I membrane protein</topology>
    </subcellularLocation>
</comment>
<dbReference type="Pfam" id="PF20805">
    <property type="entry name" value="Integrin_A_Ig_2"/>
    <property type="match status" value="1"/>
</dbReference>
<reference evidence="8 9" key="1">
    <citation type="submission" date="2023-05" db="EMBL/GenBank/DDBJ databases">
        <title>B98-5 Cell Line De Novo Hybrid Assembly: An Optical Mapping Approach.</title>
        <authorList>
            <person name="Kananen K."/>
            <person name="Auerbach J.A."/>
            <person name="Kautto E."/>
            <person name="Blachly J.S."/>
        </authorList>
    </citation>
    <scope>NUCLEOTIDE SEQUENCE [LARGE SCALE GENOMIC DNA]</scope>
    <source>
        <strain evidence="8">B95-8</strain>
        <tissue evidence="8">Cell line</tissue>
    </source>
</reference>
<dbReference type="GO" id="GO:0007229">
    <property type="term" value="P:integrin-mediated signaling pathway"/>
    <property type="evidence" value="ECO:0007669"/>
    <property type="project" value="UniProtKB-KW"/>
</dbReference>
<dbReference type="Gene3D" id="2.60.40.1510">
    <property type="entry name" value="ntegrin, alpha v. Chain A, domain 3"/>
    <property type="match status" value="1"/>
</dbReference>
<comment type="caution">
    <text evidence="8">The sequence shown here is derived from an EMBL/GenBank/DDBJ whole genome shotgun (WGS) entry which is preliminary data.</text>
</comment>